<evidence type="ECO:0000313" key="2">
    <source>
        <dbReference type="Proteomes" id="UP000486351"/>
    </source>
</evidence>
<proteinExistence type="predicted"/>
<name>A0A6G0RWB6_9STRA</name>
<protein>
    <submittedName>
        <fullName evidence="1">Uncharacterized protein</fullName>
    </submittedName>
</protein>
<dbReference type="Proteomes" id="UP000486351">
    <property type="component" value="Unassembled WGS sequence"/>
</dbReference>
<gene>
    <name evidence="1" type="ORF">PF008_g9608</name>
</gene>
<dbReference type="EMBL" id="QXFY01000464">
    <property type="protein sequence ID" value="KAE9343593.1"/>
    <property type="molecule type" value="Genomic_DNA"/>
</dbReference>
<evidence type="ECO:0000313" key="1">
    <source>
        <dbReference type="EMBL" id="KAE9343593.1"/>
    </source>
</evidence>
<organism evidence="1 2">
    <name type="scientific">Phytophthora fragariae</name>
    <dbReference type="NCBI Taxonomy" id="53985"/>
    <lineage>
        <taxon>Eukaryota</taxon>
        <taxon>Sar</taxon>
        <taxon>Stramenopiles</taxon>
        <taxon>Oomycota</taxon>
        <taxon>Peronosporomycetes</taxon>
        <taxon>Peronosporales</taxon>
        <taxon>Peronosporaceae</taxon>
        <taxon>Phytophthora</taxon>
    </lineage>
</organism>
<comment type="caution">
    <text evidence="1">The sequence shown here is derived from an EMBL/GenBank/DDBJ whole genome shotgun (WGS) entry which is preliminary data.</text>
</comment>
<accession>A0A6G0RWB6</accession>
<reference evidence="1 2" key="1">
    <citation type="submission" date="2018-09" db="EMBL/GenBank/DDBJ databases">
        <title>Genomic investigation of the strawberry pathogen Phytophthora fragariae indicates pathogenicity is determined by transcriptional variation in three key races.</title>
        <authorList>
            <person name="Adams T.M."/>
            <person name="Armitage A.D."/>
            <person name="Sobczyk M.K."/>
            <person name="Bates H.J."/>
            <person name="Dunwell J.M."/>
            <person name="Nellist C.F."/>
            <person name="Harrison R.J."/>
        </authorList>
    </citation>
    <scope>NUCLEOTIDE SEQUENCE [LARGE SCALE GENOMIC DNA]</scope>
    <source>
        <strain evidence="1 2">NOV-77</strain>
    </source>
</reference>
<dbReference type="AlphaFoldDB" id="A0A6G0RWB6"/>
<sequence length="51" mass="5750">MLLFVVFSIVISVPCLSTVGWTGLLRIGSVSRENPNCLFLTFQNSFWQKCP</sequence>